<dbReference type="InterPro" id="IPR000782">
    <property type="entry name" value="FAS1_domain"/>
</dbReference>
<feature type="domain" description="FAS1" evidence="1">
    <location>
        <begin position="174"/>
        <end position="311"/>
    </location>
</feature>
<dbReference type="GO" id="GO:0030198">
    <property type="term" value="P:extracellular matrix organization"/>
    <property type="evidence" value="ECO:0007669"/>
    <property type="project" value="TreeGrafter"/>
</dbReference>
<dbReference type="GO" id="GO:0007155">
    <property type="term" value="P:cell adhesion"/>
    <property type="evidence" value="ECO:0007669"/>
    <property type="project" value="TreeGrafter"/>
</dbReference>
<dbReference type="GO" id="GO:0050839">
    <property type="term" value="F:cell adhesion molecule binding"/>
    <property type="evidence" value="ECO:0007669"/>
    <property type="project" value="TreeGrafter"/>
</dbReference>
<feature type="domain" description="FAS1" evidence="1">
    <location>
        <begin position="34"/>
        <end position="172"/>
    </location>
</feature>
<dbReference type="AlphaFoldDB" id="A0A2S6I0X3"/>
<dbReference type="SUPFAM" id="SSF82153">
    <property type="entry name" value="FAS1 domain"/>
    <property type="match status" value="3"/>
</dbReference>
<dbReference type="OrthoDB" id="1119934at2"/>
<feature type="domain" description="FAS1" evidence="1">
    <location>
        <begin position="313"/>
        <end position="448"/>
    </location>
</feature>
<sequence length="454" mass="47636">MIRLYPYLVLLLFGTVLGFSACGEDDDVPTLPVIGTIADNLQDDPQFSTLVAALERTGQAGFVDGATARLTVFAPTNEAFTAAGIDLASLSDDELSDILAYHILVGQVLRDGDIAEGRSEFNTRNATGPTNVNLPVTIDNSGGTLTLDGEVNVTDGPNETVNGVYYAIDNVLMPPTIVDRAVLNGSFTTLITALERVGLDEVLADTGDYTVFAPTDAAFTASGINLATVSDGDLRNLLLYHVLGTGIPAANIPAGQSFQTTLSAGSEDVSESMLSLLITNNDSVTINGDAMVVAADVYASNGVVHAIDNVLEMQSIADFLTKAGALDSLEAAVMAADLDDDLGDDNGPFTVFAPVNAAFTAASDTIATLSMDQLVNVLLYHVASGNIRSEELMDDMVVNTLNAGQNFSINMEEDEAPVIITSDSTEVNFIMTDIQATNGVVHLVDGVLLPELEE</sequence>
<dbReference type="InterPro" id="IPR036378">
    <property type="entry name" value="FAS1_dom_sf"/>
</dbReference>
<dbReference type="PROSITE" id="PS50213">
    <property type="entry name" value="FAS1"/>
    <property type="match status" value="3"/>
</dbReference>
<keyword evidence="3" id="KW-1185">Reference proteome</keyword>
<reference evidence="2 3" key="1">
    <citation type="submission" date="2018-02" db="EMBL/GenBank/DDBJ databases">
        <title>Genomic Encyclopedia of Archaeal and Bacterial Type Strains, Phase II (KMG-II): from individual species to whole genera.</title>
        <authorList>
            <person name="Goeker M."/>
        </authorList>
    </citation>
    <scope>NUCLEOTIDE SEQUENCE [LARGE SCALE GENOMIC DNA]</scope>
    <source>
        <strain evidence="2 3">DSM 29526</strain>
    </source>
</reference>
<dbReference type="Pfam" id="PF02469">
    <property type="entry name" value="Fasciclin"/>
    <property type="match status" value="3"/>
</dbReference>
<dbReference type="Gene3D" id="2.30.180.10">
    <property type="entry name" value="FAS1 domain"/>
    <property type="match status" value="3"/>
</dbReference>
<dbReference type="RefSeq" id="WP_104421339.1">
    <property type="nucleotide sequence ID" value="NZ_PTJC01000007.1"/>
</dbReference>
<dbReference type="FunFam" id="2.30.180.10:FF:000032">
    <property type="entry name" value="Fasciclin domain-containing protein, putative"/>
    <property type="match status" value="1"/>
</dbReference>
<dbReference type="EMBL" id="PTJC01000007">
    <property type="protein sequence ID" value="PPK84618.1"/>
    <property type="molecule type" value="Genomic_DNA"/>
</dbReference>
<evidence type="ECO:0000259" key="1">
    <source>
        <dbReference type="PROSITE" id="PS50213"/>
    </source>
</evidence>
<dbReference type="SMART" id="SM00554">
    <property type="entry name" value="FAS1"/>
    <property type="match status" value="3"/>
</dbReference>
<evidence type="ECO:0000313" key="2">
    <source>
        <dbReference type="EMBL" id="PPK84618.1"/>
    </source>
</evidence>
<comment type="caution">
    <text evidence="2">The sequence shown here is derived from an EMBL/GenBank/DDBJ whole genome shotgun (WGS) entry which is preliminary data.</text>
</comment>
<accession>A0A2S6I0X3</accession>
<protein>
    <submittedName>
        <fullName evidence="2">Putative surface protein with fasciclin (FAS1) repeats</fullName>
    </submittedName>
</protein>
<dbReference type="InterPro" id="IPR050904">
    <property type="entry name" value="Adhesion/Biosynth-related"/>
</dbReference>
<dbReference type="PROSITE" id="PS51257">
    <property type="entry name" value="PROKAR_LIPOPROTEIN"/>
    <property type="match status" value="1"/>
</dbReference>
<dbReference type="PANTHER" id="PTHR10900:SF77">
    <property type="entry name" value="FI19380P1"/>
    <property type="match status" value="1"/>
</dbReference>
<dbReference type="PANTHER" id="PTHR10900">
    <property type="entry name" value="PERIOSTIN-RELATED"/>
    <property type="match status" value="1"/>
</dbReference>
<evidence type="ECO:0000313" key="3">
    <source>
        <dbReference type="Proteomes" id="UP000237662"/>
    </source>
</evidence>
<dbReference type="Proteomes" id="UP000237662">
    <property type="component" value="Unassembled WGS sequence"/>
</dbReference>
<gene>
    <name evidence="2" type="ORF">CLV84_3780</name>
</gene>
<organism evidence="2 3">
    <name type="scientific">Neolewinella xylanilytica</name>
    <dbReference type="NCBI Taxonomy" id="1514080"/>
    <lineage>
        <taxon>Bacteria</taxon>
        <taxon>Pseudomonadati</taxon>
        <taxon>Bacteroidota</taxon>
        <taxon>Saprospiria</taxon>
        <taxon>Saprospirales</taxon>
        <taxon>Lewinellaceae</taxon>
        <taxon>Neolewinella</taxon>
    </lineage>
</organism>
<name>A0A2S6I0X3_9BACT</name>
<dbReference type="GO" id="GO:0005615">
    <property type="term" value="C:extracellular space"/>
    <property type="evidence" value="ECO:0007669"/>
    <property type="project" value="TreeGrafter"/>
</dbReference>
<dbReference type="GO" id="GO:0031012">
    <property type="term" value="C:extracellular matrix"/>
    <property type="evidence" value="ECO:0007669"/>
    <property type="project" value="TreeGrafter"/>
</dbReference>
<proteinExistence type="predicted"/>